<evidence type="ECO:0000313" key="2">
    <source>
        <dbReference type="EMBL" id="MBC5686648.1"/>
    </source>
</evidence>
<protein>
    <submittedName>
        <fullName evidence="2">Glycosyltransferase</fullName>
    </submittedName>
</protein>
<dbReference type="InterPro" id="IPR040492">
    <property type="entry name" value="GlfT2_N"/>
</dbReference>
<name>A0ABR7GGS3_9FIRM</name>
<evidence type="ECO:0000259" key="1">
    <source>
        <dbReference type="Pfam" id="PF17994"/>
    </source>
</evidence>
<dbReference type="InterPro" id="IPR029044">
    <property type="entry name" value="Nucleotide-diphossugar_trans"/>
</dbReference>
<keyword evidence="3" id="KW-1185">Reference proteome</keyword>
<reference evidence="2 3" key="1">
    <citation type="submission" date="2020-08" db="EMBL/GenBank/DDBJ databases">
        <title>Genome public.</title>
        <authorList>
            <person name="Liu C."/>
            <person name="Sun Q."/>
        </authorList>
    </citation>
    <scope>NUCLEOTIDE SEQUENCE [LARGE SCALE GENOMIC DNA]</scope>
    <source>
        <strain evidence="2 3">NSJ-9</strain>
    </source>
</reference>
<sequence length="645" mass="74676">METVIIQKLIGPSKEVCNEWGMYFRKVDKEGNDITTYPYDDGNVMFHKLIDGVKASEVAAESFPLEIKQGEILSLDTYFNAFSIGKWKKYTKLSNLALEIVTSGPVEVRAYQTVGMVETEHMWHEFPDEETMYSFLHNKRREMDCPQEAEAFVTDQGQQAIRTIIHFSELADEGIYYITMAPCEDAVSLLSGAYTTDVEKEDVNPVELVLGICTFQREEFLKKNVNLVLDKVINNAMSPLCDHVEIYISDNGQTVPQDTFQSDKVHLFPNKNAGGAGGFTRTMIESLFHRQDSPFTHIILMDDDIILSTDVLERTYHFLQFVDEEHHDMMVGGEMFMLNLRYKQFEAGARWRGTQVTFYNKMWDLRRQECVATNECENPINYSGWWYSVIPTSIITEDNLPIPLFIHYDDMEYGVRNEKNGTILLNGICVWHPQGINKAATRMTYYDIRNMLIGMAGSETCATAGDVIHHLSNRIVGALNRYRYEDAEIIYEAIDDFYKGPDFFKTLDPLEKHAALTKYNYKYEELSAYDLTEDMVEENGFHSHYLAWSVWAIIRWILPSTRALKVAGLRDSGIAFGAKKIFHYDEEKRKGYMTEKSYARGWKDFCDYLKMTKKIRKNHDVMMQQWAEAKKEITSLGYWEKYLGL</sequence>
<dbReference type="SUPFAM" id="SSF53448">
    <property type="entry name" value="Nucleotide-diphospho-sugar transferases"/>
    <property type="match status" value="1"/>
</dbReference>
<dbReference type="EMBL" id="JACOPG010000003">
    <property type="protein sequence ID" value="MBC5686648.1"/>
    <property type="molecule type" value="Genomic_DNA"/>
</dbReference>
<dbReference type="Pfam" id="PF17994">
    <property type="entry name" value="Glft2_N"/>
    <property type="match status" value="1"/>
</dbReference>
<dbReference type="RefSeq" id="WP_186854406.1">
    <property type="nucleotide sequence ID" value="NZ_JACOPG010000003.1"/>
</dbReference>
<organism evidence="2 3">
    <name type="scientific">Roseburia lenta</name>
    <dbReference type="NCBI Taxonomy" id="2763061"/>
    <lineage>
        <taxon>Bacteria</taxon>
        <taxon>Bacillati</taxon>
        <taxon>Bacillota</taxon>
        <taxon>Clostridia</taxon>
        <taxon>Lachnospirales</taxon>
        <taxon>Lachnospiraceae</taxon>
        <taxon>Roseburia</taxon>
    </lineage>
</organism>
<dbReference type="Proteomes" id="UP000643810">
    <property type="component" value="Unassembled WGS sequence"/>
</dbReference>
<proteinExistence type="predicted"/>
<comment type="caution">
    <text evidence="2">The sequence shown here is derived from an EMBL/GenBank/DDBJ whole genome shotgun (WGS) entry which is preliminary data.</text>
</comment>
<feature type="domain" description="Galactofuranosyltransferase GlfT2 N-terminal" evidence="1">
    <location>
        <begin position="60"/>
        <end position="113"/>
    </location>
</feature>
<gene>
    <name evidence="2" type="ORF">H8R94_08570</name>
</gene>
<evidence type="ECO:0000313" key="3">
    <source>
        <dbReference type="Proteomes" id="UP000643810"/>
    </source>
</evidence>
<dbReference type="Gene3D" id="3.90.550.60">
    <property type="match status" value="1"/>
</dbReference>
<accession>A0ABR7GGS3</accession>